<dbReference type="Gene3D" id="1.25.40.20">
    <property type="entry name" value="Ankyrin repeat-containing domain"/>
    <property type="match status" value="2"/>
</dbReference>
<protein>
    <submittedName>
        <fullName evidence="1">Uncharacterized protein</fullName>
    </submittedName>
</protein>
<dbReference type="RefSeq" id="XP_070913652.1">
    <property type="nucleotide sequence ID" value="XM_071057551.1"/>
</dbReference>
<dbReference type="PANTHER" id="PTHR46224:SF64">
    <property type="entry name" value="IQ MOTIF AND ANKYRIN REPEAT DOMAIN-CONTAINING PROTEIN 1"/>
    <property type="match status" value="1"/>
</dbReference>
<dbReference type="PANTHER" id="PTHR46224">
    <property type="entry name" value="ANKYRIN REPEAT FAMILY PROTEIN"/>
    <property type="match status" value="1"/>
</dbReference>
<sequence length="393" mass="42918">MMHLLGTQIKVGYSRSVGEFIFELVDKHWVVSLHGSQSVTTRRADFLVRQDRPPRVRGVCNGDFFCSEFGIDIKHSSLTDGHLIRALVLDIDRTSGRNPRELDPECLSLHEVQLSLSCPAYRINATCHFKDHVGSLAVVVAGHSQEAGLGFSADHFSSKPFVIFLDRKETELWQEPGADWLDETLAAVGIGSFRMTRRHLRVGAGSENKVLVECDCENAERHRPPPNQRGENIQGIDAALSEAAAQGDEQMMSWLIGRGANANDQLGGLYGTLLLAACCHRNVRIVRLFLTSGADANAAARFTQPSLKLLDHEGGANVNTSVGPEGSPLQAAVRRRYDVVLMQLLFDHGADANGGSIYGTLLMAMFHQDHPLLDAAELLVRHGADINNTAALA</sequence>
<dbReference type="SUPFAM" id="SSF48403">
    <property type="entry name" value="Ankyrin repeat"/>
    <property type="match status" value="1"/>
</dbReference>
<evidence type="ECO:0000313" key="2">
    <source>
        <dbReference type="Proteomes" id="UP001628179"/>
    </source>
</evidence>
<gene>
    <name evidence="1" type="ORF">MFIFM68171_02129</name>
</gene>
<organism evidence="1 2">
    <name type="scientific">Madurella fahalii</name>
    <dbReference type="NCBI Taxonomy" id="1157608"/>
    <lineage>
        <taxon>Eukaryota</taxon>
        <taxon>Fungi</taxon>
        <taxon>Dikarya</taxon>
        <taxon>Ascomycota</taxon>
        <taxon>Pezizomycotina</taxon>
        <taxon>Sordariomycetes</taxon>
        <taxon>Sordariomycetidae</taxon>
        <taxon>Sordariales</taxon>
        <taxon>Sordariales incertae sedis</taxon>
        <taxon>Madurella</taxon>
    </lineage>
</organism>
<name>A0ABQ0G2H5_9PEZI</name>
<keyword evidence="2" id="KW-1185">Reference proteome</keyword>
<dbReference type="InterPro" id="IPR036770">
    <property type="entry name" value="Ankyrin_rpt-contain_sf"/>
</dbReference>
<dbReference type="GeneID" id="98172874"/>
<evidence type="ECO:0000313" key="1">
    <source>
        <dbReference type="EMBL" id="GAB1311919.1"/>
    </source>
</evidence>
<accession>A0ABQ0G2H5</accession>
<comment type="caution">
    <text evidence="1">The sequence shown here is derived from an EMBL/GenBank/DDBJ whole genome shotgun (WGS) entry which is preliminary data.</text>
</comment>
<dbReference type="Proteomes" id="UP001628179">
    <property type="component" value="Unassembled WGS sequence"/>
</dbReference>
<reference evidence="1 2" key="1">
    <citation type="submission" date="2024-09" db="EMBL/GenBank/DDBJ databases">
        <title>Itraconazole resistance in Madurella fahalii resulting from another homologue of gene encoding cytochrome P450 14-alpha sterol demethylase (CYP51).</title>
        <authorList>
            <person name="Yoshioka I."/>
            <person name="Fahal A.H."/>
            <person name="Kaneko S."/>
            <person name="Yaguchi T."/>
        </authorList>
    </citation>
    <scope>NUCLEOTIDE SEQUENCE [LARGE SCALE GENOMIC DNA]</scope>
    <source>
        <strain evidence="1 2">IFM 68171</strain>
    </source>
</reference>
<dbReference type="EMBL" id="BAAFSV010000001">
    <property type="protein sequence ID" value="GAB1311919.1"/>
    <property type="molecule type" value="Genomic_DNA"/>
</dbReference>
<dbReference type="InterPro" id="IPR051616">
    <property type="entry name" value="Cul2-RING_E3_ligase_SR"/>
</dbReference>
<dbReference type="SMART" id="SM00248">
    <property type="entry name" value="ANK"/>
    <property type="match status" value="4"/>
</dbReference>
<proteinExistence type="predicted"/>
<dbReference type="Pfam" id="PF00023">
    <property type="entry name" value="Ank"/>
    <property type="match status" value="1"/>
</dbReference>
<dbReference type="InterPro" id="IPR002110">
    <property type="entry name" value="Ankyrin_rpt"/>
</dbReference>